<comment type="subcellular location">
    <subcellularLocation>
        <location evidence="1">Membrane</location>
        <topology evidence="1">Multi-pass membrane protein</topology>
    </subcellularLocation>
</comment>
<dbReference type="GO" id="GO:0016020">
    <property type="term" value="C:membrane"/>
    <property type="evidence" value="ECO:0007669"/>
    <property type="project" value="UniProtKB-SubCell"/>
</dbReference>
<dbReference type="GO" id="GO:0022857">
    <property type="term" value="F:transmembrane transporter activity"/>
    <property type="evidence" value="ECO:0007669"/>
    <property type="project" value="InterPro"/>
</dbReference>
<dbReference type="EMBL" id="CAJOBB010000590">
    <property type="protein sequence ID" value="CAF3711787.1"/>
    <property type="molecule type" value="Genomic_DNA"/>
</dbReference>
<proteinExistence type="predicted"/>
<dbReference type="PROSITE" id="PS50850">
    <property type="entry name" value="MFS"/>
    <property type="match status" value="1"/>
</dbReference>
<dbReference type="Gene3D" id="1.20.1250.20">
    <property type="entry name" value="MFS general substrate transporter like domains"/>
    <property type="match status" value="2"/>
</dbReference>
<comment type="caution">
    <text evidence="8">The sequence shown here is derived from an EMBL/GenBank/DDBJ whole genome shotgun (WGS) entry which is preliminary data.</text>
</comment>
<gene>
    <name evidence="8" type="ORF">IZO911_LOCUS1130</name>
    <name evidence="9" type="ORF">JYZ213_LOCUS1132</name>
    <name evidence="11" type="ORF">KXQ929_LOCUS11788</name>
    <name evidence="10" type="ORF">OXD698_LOCUS8053</name>
</gene>
<feature type="transmembrane region" description="Helical" evidence="6">
    <location>
        <begin position="175"/>
        <end position="202"/>
    </location>
</feature>
<dbReference type="InterPro" id="IPR020846">
    <property type="entry name" value="MFS_dom"/>
</dbReference>
<feature type="transmembrane region" description="Helical" evidence="6">
    <location>
        <begin position="110"/>
        <end position="129"/>
    </location>
</feature>
<feature type="region of interest" description="Disordered" evidence="5">
    <location>
        <begin position="513"/>
        <end position="535"/>
    </location>
</feature>
<accession>A0A813MIK1</accession>
<evidence type="ECO:0000256" key="2">
    <source>
        <dbReference type="ARBA" id="ARBA00022692"/>
    </source>
</evidence>
<dbReference type="Proteomes" id="UP000663860">
    <property type="component" value="Unassembled WGS sequence"/>
</dbReference>
<keyword evidence="2 6" id="KW-0812">Transmembrane</keyword>
<organism evidence="8 12">
    <name type="scientific">Adineta steineri</name>
    <dbReference type="NCBI Taxonomy" id="433720"/>
    <lineage>
        <taxon>Eukaryota</taxon>
        <taxon>Metazoa</taxon>
        <taxon>Spiralia</taxon>
        <taxon>Gnathifera</taxon>
        <taxon>Rotifera</taxon>
        <taxon>Eurotatoria</taxon>
        <taxon>Bdelloidea</taxon>
        <taxon>Adinetida</taxon>
        <taxon>Adinetidae</taxon>
        <taxon>Adineta</taxon>
    </lineage>
</organism>
<dbReference type="SUPFAM" id="SSF103473">
    <property type="entry name" value="MFS general substrate transporter"/>
    <property type="match status" value="1"/>
</dbReference>
<keyword evidence="4 6" id="KW-0472">Membrane</keyword>
<dbReference type="EMBL" id="CAJOAZ010000380">
    <property type="protein sequence ID" value="CAF3633149.1"/>
    <property type="molecule type" value="Genomic_DNA"/>
</dbReference>
<evidence type="ECO:0000256" key="1">
    <source>
        <dbReference type="ARBA" id="ARBA00004141"/>
    </source>
</evidence>
<evidence type="ECO:0000313" key="11">
    <source>
        <dbReference type="EMBL" id="CAF3711787.1"/>
    </source>
</evidence>
<dbReference type="InterPro" id="IPR005829">
    <property type="entry name" value="Sugar_transporter_CS"/>
</dbReference>
<evidence type="ECO:0000256" key="5">
    <source>
        <dbReference type="SAM" id="MobiDB-lite"/>
    </source>
</evidence>
<dbReference type="PANTHER" id="PTHR24064">
    <property type="entry name" value="SOLUTE CARRIER FAMILY 22 MEMBER"/>
    <property type="match status" value="1"/>
</dbReference>
<feature type="transmembrane region" description="Helical" evidence="6">
    <location>
        <begin position="214"/>
        <end position="233"/>
    </location>
</feature>
<feature type="transmembrane region" description="Helical" evidence="6">
    <location>
        <begin position="307"/>
        <end position="325"/>
    </location>
</feature>
<dbReference type="InterPro" id="IPR036259">
    <property type="entry name" value="MFS_trans_sf"/>
</dbReference>
<evidence type="ECO:0000313" key="12">
    <source>
        <dbReference type="Proteomes" id="UP000663860"/>
    </source>
</evidence>
<reference evidence="8" key="1">
    <citation type="submission" date="2021-02" db="EMBL/GenBank/DDBJ databases">
        <authorList>
            <person name="Nowell W R."/>
        </authorList>
    </citation>
    <scope>NUCLEOTIDE SEQUENCE</scope>
</reference>
<dbReference type="EMBL" id="CAJNOG010000005">
    <property type="protein sequence ID" value="CAF0730207.1"/>
    <property type="molecule type" value="Genomic_DNA"/>
</dbReference>
<dbReference type="CDD" id="cd17364">
    <property type="entry name" value="MFS_PhT"/>
    <property type="match status" value="1"/>
</dbReference>
<dbReference type="AlphaFoldDB" id="A0A813MIK1"/>
<dbReference type="Proteomes" id="UP000663845">
    <property type="component" value="Unassembled WGS sequence"/>
</dbReference>
<sequence length="535" mass="58543">MSIEELSQISAHEPKKLSTDDNNVQKNRSKITGRQIRTVLVSSTGFFMDAYDIFVINLVLPMLGYVYYKNQNNTVPSDIQGILKGITNVGNLFGQITFGILGDSKGRKSIYGIELLIIIVATLGSAMAGSAATGVGALGFLGFWRFLLGIGIGGDYPMSATVSSEWSSEGRRGQMLALTFSMQGWGQFFGALFDIILLAIFKHSIQADQINLDYVWRILLALGILPAICTIYSRFHLPESARYAEQVLKDTELANKGKAYASGKKIVDFVDDSSPTGSTISTVKLTKKRNHLKEFISYFSHWKNFKVLLGTCSAWFLLDIAFYGISLNQSIVLSAIGFAPNSATTQPWETLWKQAIGNLIISLLGAIPGYYVTVFTIEHLGRKKIQIIGFTMEIILFTIIAAAFHPLKEHAEAAFVVLFVLVQFFFQFGANSTTFIIPAEVFPTRFRATAHGLSAACGKAGAILAAFGFNVIVNIGGTNAFLPQTLGIFAGIQFIGLMVTIFLIPESKGKNLDDFENNDDEKQTTESPANNNTNV</sequence>
<evidence type="ECO:0000256" key="6">
    <source>
        <dbReference type="SAM" id="Phobius"/>
    </source>
</evidence>
<dbReference type="InterPro" id="IPR005828">
    <property type="entry name" value="MFS_sugar_transport-like"/>
</dbReference>
<protein>
    <recommendedName>
        <fullName evidence="7">Major facilitator superfamily (MFS) profile domain-containing protein</fullName>
    </recommendedName>
</protein>
<dbReference type="Proteomes" id="UP000663844">
    <property type="component" value="Unassembled WGS sequence"/>
</dbReference>
<evidence type="ECO:0000313" key="10">
    <source>
        <dbReference type="EMBL" id="CAF3633149.1"/>
    </source>
</evidence>
<feature type="transmembrane region" description="Helical" evidence="6">
    <location>
        <begin position="485"/>
        <end position="504"/>
    </location>
</feature>
<evidence type="ECO:0000259" key="7">
    <source>
        <dbReference type="PROSITE" id="PS50850"/>
    </source>
</evidence>
<evidence type="ECO:0000256" key="3">
    <source>
        <dbReference type="ARBA" id="ARBA00022989"/>
    </source>
</evidence>
<dbReference type="Pfam" id="PF00083">
    <property type="entry name" value="Sugar_tr"/>
    <property type="match status" value="1"/>
</dbReference>
<dbReference type="Proteomes" id="UP000663868">
    <property type="component" value="Unassembled WGS sequence"/>
</dbReference>
<evidence type="ECO:0000313" key="8">
    <source>
        <dbReference type="EMBL" id="CAF0716522.1"/>
    </source>
</evidence>
<dbReference type="PROSITE" id="PS00216">
    <property type="entry name" value="SUGAR_TRANSPORT_1"/>
    <property type="match status" value="1"/>
</dbReference>
<feature type="transmembrane region" description="Helical" evidence="6">
    <location>
        <begin position="449"/>
        <end position="473"/>
    </location>
</feature>
<feature type="transmembrane region" description="Helical" evidence="6">
    <location>
        <begin position="387"/>
        <end position="407"/>
    </location>
</feature>
<feature type="compositionally biased region" description="Polar residues" evidence="5">
    <location>
        <begin position="1"/>
        <end position="10"/>
    </location>
</feature>
<feature type="domain" description="Major facilitator superfamily (MFS) profile" evidence="7">
    <location>
        <begin position="38"/>
        <end position="508"/>
    </location>
</feature>
<keyword evidence="3 6" id="KW-1133">Transmembrane helix</keyword>
<name>A0A813MIK1_9BILA</name>
<dbReference type="EMBL" id="CAJNOE010000005">
    <property type="protein sequence ID" value="CAF0716522.1"/>
    <property type="molecule type" value="Genomic_DNA"/>
</dbReference>
<evidence type="ECO:0000256" key="4">
    <source>
        <dbReference type="ARBA" id="ARBA00023136"/>
    </source>
</evidence>
<feature type="region of interest" description="Disordered" evidence="5">
    <location>
        <begin position="1"/>
        <end position="24"/>
    </location>
</feature>
<feature type="compositionally biased region" description="Polar residues" evidence="5">
    <location>
        <begin position="525"/>
        <end position="535"/>
    </location>
</feature>
<feature type="transmembrane region" description="Helical" evidence="6">
    <location>
        <begin position="413"/>
        <end position="437"/>
    </location>
</feature>
<evidence type="ECO:0000313" key="9">
    <source>
        <dbReference type="EMBL" id="CAF0730207.1"/>
    </source>
</evidence>
<feature type="transmembrane region" description="Helical" evidence="6">
    <location>
        <begin position="355"/>
        <end position="375"/>
    </location>
</feature>